<feature type="transmembrane region" description="Helical" evidence="1">
    <location>
        <begin position="150"/>
        <end position="168"/>
    </location>
</feature>
<feature type="transmembrane region" description="Helical" evidence="1">
    <location>
        <begin position="180"/>
        <end position="197"/>
    </location>
</feature>
<feature type="domain" description="PGAP2IP C-terminal nuclease-like" evidence="5">
    <location>
        <begin position="691"/>
        <end position="931"/>
    </location>
</feature>
<feature type="domain" description="PGAP2IP first transmembrane" evidence="4">
    <location>
        <begin position="289"/>
        <end position="443"/>
    </location>
</feature>
<dbReference type="Pfam" id="PF10277">
    <property type="entry name" value="Frag1"/>
    <property type="match status" value="1"/>
</dbReference>
<dbReference type="GO" id="GO:0006506">
    <property type="term" value="P:GPI anchor biosynthetic process"/>
    <property type="evidence" value="ECO:0007669"/>
    <property type="project" value="TreeGrafter"/>
</dbReference>
<feature type="transmembrane region" description="Helical" evidence="1">
    <location>
        <begin position="87"/>
        <end position="108"/>
    </location>
</feature>
<comment type="caution">
    <text evidence="6">The sequence shown here is derived from an EMBL/GenBank/DDBJ whole genome shotgun (WGS) entry which is preliminary data.</text>
</comment>
<dbReference type="Gene3D" id="3.60.10.10">
    <property type="entry name" value="Endonuclease/exonuclease/phosphatase"/>
    <property type="match status" value="1"/>
</dbReference>
<feature type="domain" description="PGAP2IP second transmembrane" evidence="3">
    <location>
        <begin position="462"/>
        <end position="634"/>
    </location>
</feature>
<keyword evidence="1" id="KW-0812">Transmembrane</keyword>
<feature type="transmembrane region" description="Helical" evidence="1">
    <location>
        <begin position="269"/>
        <end position="295"/>
    </location>
</feature>
<dbReference type="InterPro" id="IPR053912">
    <property type="entry name" value="PGAP2IP_TM_1nd"/>
</dbReference>
<feature type="transmembrane region" description="Helical" evidence="1">
    <location>
        <begin position="553"/>
        <end position="571"/>
    </location>
</feature>
<dbReference type="FunFam" id="3.60.10.10:FF:000031">
    <property type="entry name" value="Calcofluor white hypersensitive protein"/>
    <property type="match status" value="1"/>
</dbReference>
<keyword evidence="1" id="KW-1133">Transmembrane helix</keyword>
<accession>A0AAD7QT35</accession>
<dbReference type="InterPro" id="IPR019402">
    <property type="entry name" value="CWH43_N"/>
</dbReference>
<dbReference type="InterPro" id="IPR036691">
    <property type="entry name" value="Endo/exonu/phosph_ase_sf"/>
</dbReference>
<evidence type="ECO:0000313" key="6">
    <source>
        <dbReference type="EMBL" id="KAJ8100955.1"/>
    </source>
</evidence>
<dbReference type="EMBL" id="JARPMG010000004">
    <property type="protein sequence ID" value="KAJ8100955.1"/>
    <property type="molecule type" value="Genomic_DNA"/>
</dbReference>
<evidence type="ECO:0000259" key="4">
    <source>
        <dbReference type="Pfam" id="PF23022"/>
    </source>
</evidence>
<sequence length="957" mass="105743">MSSEKRNKPGSVVASANGKWVSYAHTAFAGYAFLSALVLGMTLHFHKIVRNEFYGYPDEWLVVRQVTLREFPSVSATIGDRYPERSVFQIFIAVTAGPRFALIFLTYLVNAKPGAFFPKVHAMVGLLRTFTCGGWVYITSTDDHDWHDIFMIAYLLLTIPWTIGGIKISTKGKALRWRKVFGIAFYVMIIPLVYFFIQHKINHIPGAYTTYAFFEWSLIFFDVAYDSASVFDFSAFEIRVIDMNGITAGFPPVRKSASTRDLKHNDTGLLTGFSIGGLLGFMISVYNSFIFWSVLTSLGVLIWYFPLWYMGISGYEVTLLSSIAPVLLGLPYATKFFAKFPQIAQLGQLIGVAAYLVPGPSDRLLTVTVGVIFGTIALSIEFWNVTARPFLGLSKATAFSIGFILSAIAKFAFYANNPIWPIMHAENSGWNKTGLALGVIAALLATRPQAGAVDVVPSSKRGCFVWSACGLAGLIFNLHSLLSDSSTLAYWVWTGYPVTGPLPVPHGAITICAMALGVYIGVVAKPVSSSWTGFIIGSIGATVLYSYENWTGYFGGLVLTVYLLSIVPAFLESASIHSPGRTFGLAFFLYDLLVLAHVWVVAYAFVPGGPLLRERTDIVLGSAMFLIGLGVYGAGKVPTSGSSNAKINSINFYKVRSFALICLTSLSALAASIAYKRLSMETPKPYNPDAKLMTVGIWTIHFGLDNDMWASEVRMRDAIRDLEIDVIGLLESDTQRIIMGNRDLTQQIAEDLGMYVDYGPGPNKHTWGAALLSKFPILNSTHHLLPSPVGELAPAIHATLDVYGSPIDVVVFHSGQEEDVEDRRLQTAGVSDIMASSSNPLILLSYLVTKPLEGNYNTYVSEKTRMHDIDPSDWDRWCEYILYRDIKRVAYARVSRSTITDTEIQTGKFVIGDDPTSSNAQIPESEVPKEYHYPAMFRGEGVRGHRYHVFDEPRYYQ</sequence>
<feature type="transmembrane region" description="Helical" evidence="1">
    <location>
        <begin position="583"/>
        <end position="606"/>
    </location>
</feature>
<name>A0AAD7QT35_9ASCO</name>
<dbReference type="InterPro" id="IPR057315">
    <property type="entry name" value="Exo_endo_phos_PGAP2IP_C"/>
</dbReference>
<dbReference type="AlphaFoldDB" id="A0AAD7QT35"/>
<feature type="transmembrane region" description="Helical" evidence="1">
    <location>
        <begin position="618"/>
        <end position="635"/>
    </location>
</feature>
<dbReference type="PANTHER" id="PTHR14859">
    <property type="entry name" value="CALCOFLUOR WHITE HYPERSENSITIVE PROTEIN PRECURSOR"/>
    <property type="match status" value="1"/>
</dbReference>
<feature type="transmembrane region" description="Helical" evidence="1">
    <location>
        <begin position="531"/>
        <end position="547"/>
    </location>
</feature>
<feature type="transmembrane region" description="Helical" evidence="1">
    <location>
        <begin position="463"/>
        <end position="482"/>
    </location>
</feature>
<evidence type="ECO:0000259" key="2">
    <source>
        <dbReference type="Pfam" id="PF10277"/>
    </source>
</evidence>
<feature type="transmembrane region" description="Helical" evidence="1">
    <location>
        <begin position="364"/>
        <end position="384"/>
    </location>
</feature>
<dbReference type="Pfam" id="PF23022">
    <property type="entry name" value="6TM_1st_PGAP2IP"/>
    <property type="match status" value="1"/>
</dbReference>
<organism evidence="6 7">
    <name type="scientific">Lipomyces tetrasporus</name>
    <dbReference type="NCBI Taxonomy" id="54092"/>
    <lineage>
        <taxon>Eukaryota</taxon>
        <taxon>Fungi</taxon>
        <taxon>Dikarya</taxon>
        <taxon>Ascomycota</taxon>
        <taxon>Saccharomycotina</taxon>
        <taxon>Lipomycetes</taxon>
        <taxon>Lipomycetales</taxon>
        <taxon>Lipomycetaceae</taxon>
        <taxon>Lipomyces</taxon>
    </lineage>
</organism>
<gene>
    <name evidence="6" type="ORF">POJ06DRAFT_280928</name>
</gene>
<dbReference type="RefSeq" id="XP_056044405.1">
    <property type="nucleotide sequence ID" value="XM_056189915.1"/>
</dbReference>
<feature type="transmembrane region" description="Helical" evidence="1">
    <location>
        <begin position="502"/>
        <end position="524"/>
    </location>
</feature>
<dbReference type="GO" id="GO:0031505">
    <property type="term" value="P:fungal-type cell wall organization"/>
    <property type="evidence" value="ECO:0007669"/>
    <property type="project" value="TreeGrafter"/>
</dbReference>
<reference evidence="6" key="1">
    <citation type="submission" date="2023-03" db="EMBL/GenBank/DDBJ databases">
        <title>Near-Complete genome sequence of Lipomyces tetrasporous NRRL Y-64009, an oleaginous yeast capable of growing on lignocellulosic hydrolysates.</title>
        <authorList>
            <consortium name="Lawrence Berkeley National Laboratory"/>
            <person name="Jagtap S.S."/>
            <person name="Liu J.-J."/>
            <person name="Walukiewicz H.E."/>
            <person name="Pangilinan J."/>
            <person name="Lipzen A."/>
            <person name="Ahrendt S."/>
            <person name="Koriabine M."/>
            <person name="Cobaugh K."/>
            <person name="Salamov A."/>
            <person name="Yoshinaga Y."/>
            <person name="Ng V."/>
            <person name="Daum C."/>
            <person name="Grigoriev I.V."/>
            <person name="Slininger P.J."/>
            <person name="Dien B.S."/>
            <person name="Jin Y.-S."/>
            <person name="Rao C.V."/>
        </authorList>
    </citation>
    <scope>NUCLEOTIDE SEQUENCE</scope>
    <source>
        <strain evidence="6">NRRL Y-64009</strain>
    </source>
</reference>
<feature type="transmembrane region" description="Helical" evidence="1">
    <location>
        <begin position="307"/>
        <end position="328"/>
    </location>
</feature>
<evidence type="ECO:0000313" key="7">
    <source>
        <dbReference type="Proteomes" id="UP001217417"/>
    </source>
</evidence>
<feature type="transmembrane region" description="Helical" evidence="1">
    <location>
        <begin position="120"/>
        <end position="138"/>
    </location>
</feature>
<dbReference type="Pfam" id="PF23021">
    <property type="entry name" value="6TM_2nd_PGAP2IP"/>
    <property type="match status" value="1"/>
</dbReference>
<feature type="domain" description="CWH43-like N-terminal" evidence="2">
    <location>
        <begin position="18"/>
        <end position="235"/>
    </location>
</feature>
<proteinExistence type="predicted"/>
<dbReference type="GO" id="GO:0016020">
    <property type="term" value="C:membrane"/>
    <property type="evidence" value="ECO:0007669"/>
    <property type="project" value="GOC"/>
</dbReference>
<dbReference type="InterPro" id="IPR051916">
    <property type="entry name" value="GPI-anchor_lipid_remodeler"/>
</dbReference>
<feature type="transmembrane region" description="Helical" evidence="1">
    <location>
        <begin position="396"/>
        <end position="415"/>
    </location>
</feature>
<feature type="transmembrane region" description="Helical" evidence="1">
    <location>
        <begin position="655"/>
        <end position="675"/>
    </location>
</feature>
<dbReference type="Pfam" id="PF23226">
    <property type="entry name" value="Exo_endo_phos_PGAP2IP"/>
    <property type="match status" value="1"/>
</dbReference>
<dbReference type="GeneID" id="80885081"/>
<keyword evidence="1" id="KW-0472">Membrane</keyword>
<dbReference type="GO" id="GO:0005783">
    <property type="term" value="C:endoplasmic reticulum"/>
    <property type="evidence" value="ECO:0007669"/>
    <property type="project" value="TreeGrafter"/>
</dbReference>
<evidence type="ECO:0000256" key="1">
    <source>
        <dbReference type="SAM" id="Phobius"/>
    </source>
</evidence>
<dbReference type="InterPro" id="IPR053911">
    <property type="entry name" value="PGAP2IP_TM_2nd"/>
</dbReference>
<feature type="transmembrane region" description="Helical" evidence="1">
    <location>
        <begin position="20"/>
        <end position="45"/>
    </location>
</feature>
<keyword evidence="7" id="KW-1185">Reference proteome</keyword>
<dbReference type="PANTHER" id="PTHR14859:SF1">
    <property type="entry name" value="PGAP2-INTERACTING PROTEIN"/>
    <property type="match status" value="1"/>
</dbReference>
<protein>
    <submittedName>
        <fullName evidence="6">Frag1/DRAM/Sfk1 family-domain-containing protein</fullName>
    </submittedName>
</protein>
<dbReference type="SUPFAM" id="SSF56219">
    <property type="entry name" value="DNase I-like"/>
    <property type="match status" value="1"/>
</dbReference>
<evidence type="ECO:0000259" key="5">
    <source>
        <dbReference type="Pfam" id="PF23226"/>
    </source>
</evidence>
<evidence type="ECO:0000259" key="3">
    <source>
        <dbReference type="Pfam" id="PF23021"/>
    </source>
</evidence>
<feature type="transmembrane region" description="Helical" evidence="1">
    <location>
        <begin position="340"/>
        <end position="358"/>
    </location>
</feature>
<dbReference type="Proteomes" id="UP001217417">
    <property type="component" value="Unassembled WGS sequence"/>
</dbReference>